<dbReference type="Proteomes" id="UP001303046">
    <property type="component" value="Unassembled WGS sequence"/>
</dbReference>
<evidence type="ECO:0008006" key="3">
    <source>
        <dbReference type="Google" id="ProtNLM"/>
    </source>
</evidence>
<sequence length="88" mass="9719">MRKTVDQCPVDIVPAPSGRLLTDLEYGDDAVIFAARNLNMSTLYRSSLQPMDYVYALINADVGLFETSDGNKRLMDKRTNSAMSSIGL</sequence>
<evidence type="ECO:0000313" key="2">
    <source>
        <dbReference type="Proteomes" id="UP001303046"/>
    </source>
</evidence>
<protein>
    <recommendedName>
        <fullName evidence="3">Sema domain-containing protein</fullName>
    </recommendedName>
</protein>
<reference evidence="1 2" key="1">
    <citation type="submission" date="2023-08" db="EMBL/GenBank/DDBJ databases">
        <title>A Necator americanus chromosomal reference genome.</title>
        <authorList>
            <person name="Ilik V."/>
            <person name="Petrzelkova K.J."/>
            <person name="Pardy F."/>
            <person name="Fuh T."/>
            <person name="Niatou-Singa F.S."/>
            <person name="Gouil Q."/>
            <person name="Baker L."/>
            <person name="Ritchie M.E."/>
            <person name="Jex A.R."/>
            <person name="Gazzola D."/>
            <person name="Li H."/>
            <person name="Toshio Fujiwara R."/>
            <person name="Zhan B."/>
            <person name="Aroian R.V."/>
            <person name="Pafco B."/>
            <person name="Schwarz E.M."/>
        </authorList>
    </citation>
    <scope>NUCLEOTIDE SEQUENCE [LARGE SCALE GENOMIC DNA]</scope>
    <source>
        <strain evidence="1 2">Aroian</strain>
        <tissue evidence="1">Whole animal</tissue>
    </source>
</reference>
<proteinExistence type="predicted"/>
<name>A0ABR1DLZ6_NECAM</name>
<evidence type="ECO:0000313" key="1">
    <source>
        <dbReference type="EMBL" id="KAK6751468.1"/>
    </source>
</evidence>
<dbReference type="EMBL" id="JAVFWL010000004">
    <property type="protein sequence ID" value="KAK6751468.1"/>
    <property type="molecule type" value="Genomic_DNA"/>
</dbReference>
<organism evidence="1 2">
    <name type="scientific">Necator americanus</name>
    <name type="common">Human hookworm</name>
    <dbReference type="NCBI Taxonomy" id="51031"/>
    <lineage>
        <taxon>Eukaryota</taxon>
        <taxon>Metazoa</taxon>
        <taxon>Ecdysozoa</taxon>
        <taxon>Nematoda</taxon>
        <taxon>Chromadorea</taxon>
        <taxon>Rhabditida</taxon>
        <taxon>Rhabditina</taxon>
        <taxon>Rhabditomorpha</taxon>
        <taxon>Strongyloidea</taxon>
        <taxon>Ancylostomatidae</taxon>
        <taxon>Bunostominae</taxon>
        <taxon>Necator</taxon>
    </lineage>
</organism>
<gene>
    <name evidence="1" type="primary">Necator_chrIV.g16377</name>
    <name evidence="1" type="ORF">RB195_003081</name>
</gene>
<comment type="caution">
    <text evidence="1">The sequence shown here is derived from an EMBL/GenBank/DDBJ whole genome shotgun (WGS) entry which is preliminary data.</text>
</comment>
<accession>A0ABR1DLZ6</accession>
<keyword evidence="2" id="KW-1185">Reference proteome</keyword>